<dbReference type="InterPro" id="IPR015943">
    <property type="entry name" value="WD40/YVTN_repeat-like_dom_sf"/>
</dbReference>
<dbReference type="PROSITE" id="PS50294">
    <property type="entry name" value="WD_REPEATS_REGION"/>
    <property type="match status" value="1"/>
</dbReference>
<dbReference type="InterPro" id="IPR051362">
    <property type="entry name" value="WD_repeat_creC_regulators"/>
</dbReference>
<comment type="caution">
    <text evidence="5">The sequence shown here is derived from an EMBL/GenBank/DDBJ whole genome shotgun (WGS) entry which is preliminary data.</text>
</comment>
<evidence type="ECO:0000256" key="2">
    <source>
        <dbReference type="ARBA" id="ARBA00022737"/>
    </source>
</evidence>
<dbReference type="PANTHER" id="PTHR14107">
    <property type="entry name" value="WD REPEAT PROTEIN"/>
    <property type="match status" value="1"/>
</dbReference>
<evidence type="ECO:0000313" key="6">
    <source>
        <dbReference type="Proteomes" id="UP000821853"/>
    </source>
</evidence>
<feature type="repeat" description="WD" evidence="3">
    <location>
        <begin position="758"/>
        <end position="799"/>
    </location>
</feature>
<dbReference type="InterPro" id="IPR036322">
    <property type="entry name" value="WD40_repeat_dom_sf"/>
</dbReference>
<accession>A0A9J6GZR5</accession>
<name>A0A9J6GZR5_HAELO</name>
<keyword evidence="6" id="KW-1185">Reference proteome</keyword>
<dbReference type="AlphaFoldDB" id="A0A9J6GZR5"/>
<gene>
    <name evidence="5" type="ORF">HPB48_003310</name>
</gene>
<dbReference type="SMART" id="SM00320">
    <property type="entry name" value="WD40"/>
    <property type="match status" value="4"/>
</dbReference>
<dbReference type="SUPFAM" id="SSF48371">
    <property type="entry name" value="ARM repeat"/>
    <property type="match status" value="1"/>
</dbReference>
<proteinExistence type="predicted"/>
<dbReference type="Gene3D" id="1.25.10.10">
    <property type="entry name" value="Leucine-rich Repeat Variant"/>
    <property type="match status" value="1"/>
</dbReference>
<dbReference type="InterPro" id="IPR011989">
    <property type="entry name" value="ARM-like"/>
</dbReference>
<feature type="region of interest" description="Disordered" evidence="4">
    <location>
        <begin position="820"/>
        <end position="848"/>
    </location>
</feature>
<dbReference type="InterPro" id="IPR008709">
    <property type="entry name" value="Neurochondrin"/>
</dbReference>
<organism evidence="5 6">
    <name type="scientific">Haemaphysalis longicornis</name>
    <name type="common">Bush tick</name>
    <dbReference type="NCBI Taxonomy" id="44386"/>
    <lineage>
        <taxon>Eukaryota</taxon>
        <taxon>Metazoa</taxon>
        <taxon>Ecdysozoa</taxon>
        <taxon>Arthropoda</taxon>
        <taxon>Chelicerata</taxon>
        <taxon>Arachnida</taxon>
        <taxon>Acari</taxon>
        <taxon>Parasitiformes</taxon>
        <taxon>Ixodida</taxon>
        <taxon>Ixodoidea</taxon>
        <taxon>Ixodidae</taxon>
        <taxon>Haemaphysalinae</taxon>
        <taxon>Haemaphysalis</taxon>
    </lineage>
</organism>
<dbReference type="VEuPathDB" id="VectorBase:HLOH_042170"/>
<dbReference type="PANTHER" id="PTHR14107:SF16">
    <property type="entry name" value="AT02583P"/>
    <property type="match status" value="1"/>
</dbReference>
<keyword evidence="1 3" id="KW-0853">WD repeat</keyword>
<feature type="compositionally biased region" description="Polar residues" evidence="4">
    <location>
        <begin position="832"/>
        <end position="848"/>
    </location>
</feature>
<evidence type="ECO:0000256" key="1">
    <source>
        <dbReference type="ARBA" id="ARBA00022574"/>
    </source>
</evidence>
<dbReference type="PROSITE" id="PS50082">
    <property type="entry name" value="WD_REPEATS_2"/>
    <property type="match status" value="1"/>
</dbReference>
<dbReference type="SUPFAM" id="SSF50978">
    <property type="entry name" value="WD40 repeat-like"/>
    <property type="match status" value="1"/>
</dbReference>
<evidence type="ECO:0000256" key="3">
    <source>
        <dbReference type="PROSITE-ProRule" id="PRU00221"/>
    </source>
</evidence>
<dbReference type="Pfam" id="PF05536">
    <property type="entry name" value="Neurochondrin"/>
    <property type="match status" value="2"/>
</dbReference>
<keyword evidence="2" id="KW-0677">Repeat</keyword>
<dbReference type="EMBL" id="JABSTR010000010">
    <property type="protein sequence ID" value="KAH9380208.1"/>
    <property type="molecule type" value="Genomic_DNA"/>
</dbReference>
<dbReference type="OrthoDB" id="3367at2759"/>
<reference evidence="5 6" key="1">
    <citation type="journal article" date="2020" name="Cell">
        <title>Large-Scale Comparative Analyses of Tick Genomes Elucidate Their Genetic Diversity and Vector Capacities.</title>
        <authorList>
            <consortium name="Tick Genome and Microbiome Consortium (TIGMIC)"/>
            <person name="Jia N."/>
            <person name="Wang J."/>
            <person name="Shi W."/>
            <person name="Du L."/>
            <person name="Sun Y."/>
            <person name="Zhan W."/>
            <person name="Jiang J.F."/>
            <person name="Wang Q."/>
            <person name="Zhang B."/>
            <person name="Ji P."/>
            <person name="Bell-Sakyi L."/>
            <person name="Cui X.M."/>
            <person name="Yuan T.T."/>
            <person name="Jiang B.G."/>
            <person name="Yang W.F."/>
            <person name="Lam T.T."/>
            <person name="Chang Q.C."/>
            <person name="Ding S.J."/>
            <person name="Wang X.J."/>
            <person name="Zhu J.G."/>
            <person name="Ruan X.D."/>
            <person name="Zhao L."/>
            <person name="Wei J.T."/>
            <person name="Ye R.Z."/>
            <person name="Que T.C."/>
            <person name="Du C.H."/>
            <person name="Zhou Y.H."/>
            <person name="Cheng J.X."/>
            <person name="Dai P.F."/>
            <person name="Guo W.B."/>
            <person name="Han X.H."/>
            <person name="Huang E.J."/>
            <person name="Li L.F."/>
            <person name="Wei W."/>
            <person name="Gao Y.C."/>
            <person name="Liu J.Z."/>
            <person name="Shao H.Z."/>
            <person name="Wang X."/>
            <person name="Wang C.C."/>
            <person name="Yang T.C."/>
            <person name="Huo Q.B."/>
            <person name="Li W."/>
            <person name="Chen H.Y."/>
            <person name="Chen S.E."/>
            <person name="Zhou L.G."/>
            <person name="Ni X.B."/>
            <person name="Tian J.H."/>
            <person name="Sheng Y."/>
            <person name="Liu T."/>
            <person name="Pan Y.S."/>
            <person name="Xia L.Y."/>
            <person name="Li J."/>
            <person name="Zhao F."/>
            <person name="Cao W.C."/>
        </authorList>
    </citation>
    <scope>NUCLEOTIDE SEQUENCE [LARGE SCALE GENOMIC DNA]</scope>
    <source>
        <strain evidence="5">HaeL-2018</strain>
    </source>
</reference>
<dbReference type="Pfam" id="PF00400">
    <property type="entry name" value="WD40"/>
    <property type="match status" value="1"/>
</dbReference>
<dbReference type="InterPro" id="IPR016024">
    <property type="entry name" value="ARM-type_fold"/>
</dbReference>
<dbReference type="Gene3D" id="2.130.10.10">
    <property type="entry name" value="YVTN repeat-like/Quinoprotein amine dehydrogenase"/>
    <property type="match status" value="1"/>
</dbReference>
<evidence type="ECO:0000313" key="5">
    <source>
        <dbReference type="EMBL" id="KAH9380208.1"/>
    </source>
</evidence>
<dbReference type="InterPro" id="IPR001680">
    <property type="entry name" value="WD40_rpt"/>
</dbReference>
<sequence>MSSQEASSSQPKPSRVLKSALKALHSSTSDVEKLAALLVLTKAVDASSLKPKDKRKLLDAIGVPFVVRLLQEKEDSFRVLGADIVCAFVGEATLCDSLLPALKAFVEALRDLDPSTGVECASRLVCHSPGRRALVQSGLLSALFESSPPELGALLAVVAAELPDSDLGDGDALLVVVRHGLGQARAGRLKADARRGLFALLAALTEHRGPHALDEPAVALAAVELEMQLCGEEGEVPDAGLVANCCLLLEAAVDGAVSGGDMPTAAIRVPAVLLAFLEQAFQSPSWGPGHESVLPVSRLLFRWLADDSTSMRPEVAKVLAPLLDLASSEEAMLPLVVPALCHLTADDTLRPIVLQSPILPQLCQYLTRWSDSSAQQLETCAGIFLNLAVLDAEALRPFPELLDLCVGKVVANERECPALLRANLALLGLFPAAEQVAEAQNLFPTRLTCGTSARLGKLRAPLPEDESVTDEDVSQPGPCVERVASLSVLQLPAVCVCAGEMAACEVGGKDELKTQFTTREGTYKVLSLSEYSRPNRVGYTSTQSNSPVKVSFVSLADAAGTEDRICFNVGRELYVYMYRGIKKAADLSKPVDKRVYKGTYPTCHDFHPATTAEGGLLLLVGFSAGQVQLIDPVKKELSRLYNDERFIDKTRVTCLKWLPNSSSLFLVSHASGQLYVYKEDLPCGSTPPHYQLFKQGDGFSVFTCKTKSTRNPLYRWVIGDGVLHEFAFSPCARYLATVSQDGFLRVFCYDTMDLVGLVRSYFGGLLCVCWSPDGKYVVAGGEDDLVTVWSFHDKRVVARGQGHRSWVQGVAFDACLEGSGHASGTARRWTRRTGSGLSARTPSCASGT</sequence>
<protein>
    <submittedName>
        <fullName evidence="5">Uncharacterized protein</fullName>
    </submittedName>
</protein>
<dbReference type="Proteomes" id="UP000821853">
    <property type="component" value="Chromosome 8"/>
</dbReference>
<evidence type="ECO:0000256" key="4">
    <source>
        <dbReference type="SAM" id="MobiDB-lite"/>
    </source>
</evidence>